<keyword evidence="2" id="KW-0489">Methyltransferase</keyword>
<dbReference type="AlphaFoldDB" id="A0A1M5MMZ7"/>
<dbReference type="Pfam" id="PF21818">
    <property type="entry name" value="DUF6884"/>
    <property type="match status" value="1"/>
</dbReference>
<dbReference type="InterPro" id="IPR002052">
    <property type="entry name" value="DNA_methylase_N6_adenine_CS"/>
</dbReference>
<feature type="domain" description="DUF6884" evidence="1">
    <location>
        <begin position="5"/>
        <end position="143"/>
    </location>
</feature>
<keyword evidence="2" id="KW-0808">Transferase</keyword>
<dbReference type="InterPro" id="IPR008593">
    <property type="entry name" value="Dam_MeTrfase"/>
</dbReference>
<dbReference type="RefSeq" id="WP_079991504.1">
    <property type="nucleotide sequence ID" value="NZ_FQWV01000002.1"/>
</dbReference>
<dbReference type="SUPFAM" id="SSF53335">
    <property type="entry name" value="S-adenosyl-L-methionine-dependent methyltransferases"/>
    <property type="match status" value="1"/>
</dbReference>
<dbReference type="EMBL" id="FQWV01000002">
    <property type="protein sequence ID" value="SHG78804.1"/>
    <property type="molecule type" value="Genomic_DNA"/>
</dbReference>
<dbReference type="OrthoDB" id="206305at2157"/>
<dbReference type="GO" id="GO:0009007">
    <property type="term" value="F:site-specific DNA-methyltransferase (adenine-specific) activity"/>
    <property type="evidence" value="ECO:0007669"/>
    <property type="project" value="InterPro"/>
</dbReference>
<evidence type="ECO:0000313" key="3">
    <source>
        <dbReference type="Proteomes" id="UP000184357"/>
    </source>
</evidence>
<dbReference type="GO" id="GO:0009307">
    <property type="term" value="P:DNA restriction-modification system"/>
    <property type="evidence" value="ECO:0007669"/>
    <property type="project" value="InterPro"/>
</dbReference>
<dbReference type="Proteomes" id="UP000184357">
    <property type="component" value="Unassembled WGS sequence"/>
</dbReference>
<keyword evidence="3" id="KW-1185">Reference proteome</keyword>
<sequence length="559" mass="61439">MTKYVLVGCGAAKRDERSEARDLYTSTYFAKKREYAETVGDEWAILSAEHGLVEPDAELDPYETHIDDLDGDALDELAHRIGMELIEWLGVTEAGDEIVVLAGRSYVDPLRGRETFHAGIDPVVTFPFQELDLGGIGEQMSWLGDRVDSANTEQSTLITDGGKDELGLRHGRQYPFALHTIGGKHPDGTPIALGPWTFQAPQVRRVVESMLSGRVLNACAGKTKLNHDGEVHRNDLDVGRDADSHHDVRELEEHLSAESFDTIVFDPPFDSEQAEEHYNGNTIGRGPSGGIWKARATLAELTAPGGRVLSIGWNSVGLQANDAFERESVHLFQRVQKPDVVLVVDRKTQHRLVTDGGTEFDPTLVDVPTDGDDGDGDDRHVLDPFTSSETDEWSTPPEFVRPLAEAVDGFDLDAAAGAERSPIADEAFTEEDDGLAQPWHGDVWLNPPYSAMDEWTPKVVSELQRPAVESICYLVKGDSSTDWWQLAVEHADAVAMLDSRLAFGDGDESAPFASHVFVFGDVPGSVLDVLSRRATVFRADHIHRETEQQRLAASGGEQR</sequence>
<dbReference type="InterPro" id="IPR049251">
    <property type="entry name" value="DUF6884"/>
</dbReference>
<organism evidence="2 3">
    <name type="scientific">Halobaculum gomorrense</name>
    <dbReference type="NCBI Taxonomy" id="43928"/>
    <lineage>
        <taxon>Archaea</taxon>
        <taxon>Methanobacteriati</taxon>
        <taxon>Methanobacteriota</taxon>
        <taxon>Stenosarchaea group</taxon>
        <taxon>Halobacteria</taxon>
        <taxon>Halobacteriales</taxon>
        <taxon>Haloferacaceae</taxon>
        <taxon>Halobaculum</taxon>
    </lineage>
</organism>
<evidence type="ECO:0000313" key="2">
    <source>
        <dbReference type="EMBL" id="SHG78804.1"/>
    </source>
</evidence>
<dbReference type="PROSITE" id="PS00092">
    <property type="entry name" value="N6_MTASE"/>
    <property type="match status" value="1"/>
</dbReference>
<dbReference type="InterPro" id="IPR029063">
    <property type="entry name" value="SAM-dependent_MTases_sf"/>
</dbReference>
<dbReference type="GO" id="GO:0032259">
    <property type="term" value="P:methylation"/>
    <property type="evidence" value="ECO:0007669"/>
    <property type="project" value="UniProtKB-KW"/>
</dbReference>
<evidence type="ECO:0000259" key="1">
    <source>
        <dbReference type="Pfam" id="PF21818"/>
    </source>
</evidence>
<dbReference type="GO" id="GO:0003677">
    <property type="term" value="F:DNA binding"/>
    <property type="evidence" value="ECO:0007669"/>
    <property type="project" value="InterPro"/>
</dbReference>
<protein>
    <submittedName>
        <fullName evidence="2">Phage N-6-adenine-methyltransferase</fullName>
    </submittedName>
</protein>
<dbReference type="STRING" id="43928.SAMN05443636_1076"/>
<reference evidence="2 3" key="1">
    <citation type="submission" date="2016-11" db="EMBL/GenBank/DDBJ databases">
        <authorList>
            <person name="Jaros S."/>
            <person name="Januszkiewicz K."/>
            <person name="Wedrychowicz H."/>
        </authorList>
    </citation>
    <scope>NUCLEOTIDE SEQUENCE [LARGE SCALE GENOMIC DNA]</scope>
    <source>
        <strain evidence="2 3">DSM 9297</strain>
    </source>
</reference>
<accession>A0A1M5MMZ7</accession>
<name>A0A1M5MMZ7_9EURY</name>
<dbReference type="Pfam" id="PF05869">
    <property type="entry name" value="Dam"/>
    <property type="match status" value="1"/>
</dbReference>
<proteinExistence type="predicted"/>
<gene>
    <name evidence="2" type="ORF">SAMN05443636_1076</name>
</gene>